<accession>A0A1W6L572</accession>
<dbReference type="OrthoDB" id="9798905at2"/>
<sequence>MRMKQLMSWVAAVGFVAASAVAQAQQAPDELVRQVSSEVLDAAKADKSIQAGDLKKISALVEAKVLPHVNFTRMTAKTIGPQWNKATPEQKQKVQEEFRTLLLRTYAGALSQVKDQTVEVRPVKDVSDDSNVLVRSEIRGKGQPIQLDYRLEKAGDGWKIWDVNVSGLWLVTTYQGQFKPVVSQSGIDGVIKLLQDLNKAAATRT</sequence>
<dbReference type="Proteomes" id="UP000193427">
    <property type="component" value="Chromosome"/>
</dbReference>
<dbReference type="STRING" id="946333.A4W93_05840"/>
<gene>
    <name evidence="1" type="ORF">A4W93_05840</name>
</gene>
<dbReference type="PANTHER" id="PTHR36573">
    <property type="entry name" value="INTERMEMBRANE PHOSPHOLIPID TRANSPORT SYSTEM BINDING PROTEIN MLAC"/>
    <property type="match status" value="1"/>
</dbReference>
<dbReference type="InterPro" id="IPR008869">
    <property type="entry name" value="MlaC/ttg2D"/>
</dbReference>
<dbReference type="PIRSF" id="PIRSF004649">
    <property type="entry name" value="MlaC"/>
    <property type="match status" value="1"/>
</dbReference>
<dbReference type="RefSeq" id="WP_085749731.1">
    <property type="nucleotide sequence ID" value="NZ_BSPR01000002.1"/>
</dbReference>
<organism evidence="1 2">
    <name type="scientific">Piscinibacter gummiphilus</name>
    <dbReference type="NCBI Taxonomy" id="946333"/>
    <lineage>
        <taxon>Bacteria</taxon>
        <taxon>Pseudomonadati</taxon>
        <taxon>Pseudomonadota</taxon>
        <taxon>Betaproteobacteria</taxon>
        <taxon>Burkholderiales</taxon>
        <taxon>Sphaerotilaceae</taxon>
        <taxon>Piscinibacter</taxon>
    </lineage>
</organism>
<dbReference type="Gene3D" id="1.10.10.640">
    <property type="entry name" value="phospholipid-binding protein"/>
    <property type="match status" value="1"/>
</dbReference>
<dbReference type="PANTHER" id="PTHR36573:SF1">
    <property type="entry name" value="INTERMEMBRANE PHOSPHOLIPID TRANSPORT SYSTEM BINDING PROTEIN MLAC"/>
    <property type="match status" value="1"/>
</dbReference>
<proteinExistence type="predicted"/>
<dbReference type="Pfam" id="PF05494">
    <property type="entry name" value="MlaC"/>
    <property type="match status" value="1"/>
</dbReference>
<reference evidence="1 2" key="1">
    <citation type="submission" date="2016-04" db="EMBL/GenBank/DDBJ databases">
        <title>Complete genome sequence of natural rubber-degrading, novel Gram-negative bacterium, Rhizobacter gummiphilus strain NS21.</title>
        <authorList>
            <person name="Tabata M."/>
            <person name="Kasai D."/>
            <person name="Fukuda M."/>
        </authorList>
    </citation>
    <scope>NUCLEOTIDE SEQUENCE [LARGE SCALE GENOMIC DNA]</scope>
    <source>
        <strain evidence="1 2">NS21</strain>
    </source>
</reference>
<name>A0A1W6L572_9BURK</name>
<keyword evidence="2" id="KW-1185">Reference proteome</keyword>
<protein>
    <submittedName>
        <fullName evidence="1">Uncharacterized protein</fullName>
    </submittedName>
</protein>
<dbReference type="EMBL" id="CP015118">
    <property type="protein sequence ID" value="ARN19471.1"/>
    <property type="molecule type" value="Genomic_DNA"/>
</dbReference>
<evidence type="ECO:0000313" key="2">
    <source>
        <dbReference type="Proteomes" id="UP000193427"/>
    </source>
</evidence>
<dbReference type="KEGG" id="rgu:A4W93_05840"/>
<dbReference type="Gene3D" id="3.10.450.50">
    <property type="match status" value="1"/>
</dbReference>
<evidence type="ECO:0000313" key="1">
    <source>
        <dbReference type="EMBL" id="ARN19471.1"/>
    </source>
</evidence>
<dbReference type="AlphaFoldDB" id="A0A1W6L572"/>